<comment type="caution">
    <text evidence="2">The sequence shown here is derived from an EMBL/GenBank/DDBJ whole genome shotgun (WGS) entry which is preliminary data.</text>
</comment>
<feature type="transmembrane region" description="Helical" evidence="1">
    <location>
        <begin position="106"/>
        <end position="128"/>
    </location>
</feature>
<proteinExistence type="predicted"/>
<dbReference type="InterPro" id="IPR021279">
    <property type="entry name" value="DUF2721"/>
</dbReference>
<dbReference type="RefSeq" id="WP_183988014.1">
    <property type="nucleotide sequence ID" value="NZ_JACHHG010000010.1"/>
</dbReference>
<evidence type="ECO:0000313" key="3">
    <source>
        <dbReference type="Proteomes" id="UP000569951"/>
    </source>
</evidence>
<sequence length="172" mass="18998">MITPAVLISASGTLILSTSNRLGRAVDRVRALTERFSTLMHLEESDSQNLMLSEERALIFQQLPRLTSRVRLLQQALTAFYLAVGLFVVTSVAIGAEGLAGVKASILPIVSGLIGAAFLCYGSLVLILEARLALSNTYREMDFLWELGQRHATPELRASLERRPLHPPERER</sequence>
<keyword evidence="3" id="KW-1185">Reference proteome</keyword>
<feature type="transmembrane region" description="Helical" evidence="1">
    <location>
        <begin position="72"/>
        <end position="94"/>
    </location>
</feature>
<accession>A0A841I0F0</accession>
<keyword evidence="1" id="KW-0472">Membrane</keyword>
<keyword evidence="1" id="KW-1133">Transmembrane helix</keyword>
<name>A0A841I0F0_9DEIO</name>
<dbReference type="Proteomes" id="UP000569951">
    <property type="component" value="Unassembled WGS sequence"/>
</dbReference>
<protein>
    <recommendedName>
        <fullName evidence="4">DUF2721 domain-containing protein</fullName>
    </recommendedName>
</protein>
<keyword evidence="1" id="KW-0812">Transmembrane</keyword>
<evidence type="ECO:0000256" key="1">
    <source>
        <dbReference type="SAM" id="Phobius"/>
    </source>
</evidence>
<dbReference type="Pfam" id="PF11026">
    <property type="entry name" value="DUF2721"/>
    <property type="match status" value="1"/>
</dbReference>
<reference evidence="2 3" key="1">
    <citation type="submission" date="2020-08" db="EMBL/GenBank/DDBJ databases">
        <title>Genomic Encyclopedia of Type Strains, Phase IV (KMG-IV): sequencing the most valuable type-strain genomes for metagenomic binning, comparative biology and taxonomic classification.</title>
        <authorList>
            <person name="Goeker M."/>
        </authorList>
    </citation>
    <scope>NUCLEOTIDE SEQUENCE [LARGE SCALE GENOMIC DNA]</scope>
    <source>
        <strain evidence="2 3">DSM 21458</strain>
    </source>
</reference>
<dbReference type="AlphaFoldDB" id="A0A841I0F0"/>
<evidence type="ECO:0008006" key="4">
    <source>
        <dbReference type="Google" id="ProtNLM"/>
    </source>
</evidence>
<organism evidence="2 3">
    <name type="scientific">Deinobacterium chartae</name>
    <dbReference type="NCBI Taxonomy" id="521158"/>
    <lineage>
        <taxon>Bacteria</taxon>
        <taxon>Thermotogati</taxon>
        <taxon>Deinococcota</taxon>
        <taxon>Deinococci</taxon>
        <taxon>Deinococcales</taxon>
        <taxon>Deinococcaceae</taxon>
        <taxon>Deinobacterium</taxon>
    </lineage>
</organism>
<evidence type="ECO:0000313" key="2">
    <source>
        <dbReference type="EMBL" id="MBB6099261.1"/>
    </source>
</evidence>
<dbReference type="EMBL" id="JACHHG010000010">
    <property type="protein sequence ID" value="MBB6099261.1"/>
    <property type="molecule type" value="Genomic_DNA"/>
</dbReference>
<gene>
    <name evidence="2" type="ORF">HNR42_002699</name>
</gene>